<keyword evidence="2" id="KW-0808">Transferase</keyword>
<dbReference type="NCBIfam" id="TIGR01444">
    <property type="entry name" value="fkbM_fam"/>
    <property type="match status" value="1"/>
</dbReference>
<dbReference type="Gene3D" id="3.40.50.150">
    <property type="entry name" value="Vaccinia Virus protein VP39"/>
    <property type="match status" value="1"/>
</dbReference>
<evidence type="ECO:0000259" key="1">
    <source>
        <dbReference type="Pfam" id="PF05050"/>
    </source>
</evidence>
<evidence type="ECO:0000313" key="3">
    <source>
        <dbReference type="Proteomes" id="UP001576774"/>
    </source>
</evidence>
<dbReference type="InterPro" id="IPR006342">
    <property type="entry name" value="FkbM_mtfrase"/>
</dbReference>
<comment type="caution">
    <text evidence="2">The sequence shown here is derived from an EMBL/GenBank/DDBJ whole genome shotgun (WGS) entry which is preliminary data.</text>
</comment>
<dbReference type="Pfam" id="PF05050">
    <property type="entry name" value="Methyltransf_21"/>
    <property type="match status" value="1"/>
</dbReference>
<dbReference type="GO" id="GO:0008168">
    <property type="term" value="F:methyltransferase activity"/>
    <property type="evidence" value="ECO:0007669"/>
    <property type="project" value="UniProtKB-KW"/>
</dbReference>
<dbReference type="InterPro" id="IPR029063">
    <property type="entry name" value="SAM-dependent_MTases_sf"/>
</dbReference>
<reference evidence="2 3" key="1">
    <citation type="submission" date="2024-09" db="EMBL/GenBank/DDBJ databases">
        <title>Floridaenema gen nov. (Aerosakkonemataceae, Aerosakkonematales ord. nov., Cyanobacteria) from benthic tropical and subtropical fresh waters, with the description of four new species.</title>
        <authorList>
            <person name="Moretto J.A."/>
            <person name="Berthold D.E."/>
            <person name="Lefler F.W."/>
            <person name="Huang I.-S."/>
            <person name="Laughinghouse H. IV."/>
        </authorList>
    </citation>
    <scope>NUCLEOTIDE SEQUENCE [LARGE SCALE GENOMIC DNA]</scope>
    <source>
        <strain evidence="2 3">BLCC-F46</strain>
    </source>
</reference>
<dbReference type="Proteomes" id="UP001576774">
    <property type="component" value="Unassembled WGS sequence"/>
</dbReference>
<feature type="domain" description="Methyltransferase FkbM" evidence="1">
    <location>
        <begin position="53"/>
        <end position="213"/>
    </location>
</feature>
<gene>
    <name evidence="2" type="ORF">ACE1CC_34890</name>
</gene>
<organism evidence="2 3">
    <name type="scientific">Floridaenema aerugineum BLCC-F46</name>
    <dbReference type="NCBI Taxonomy" id="3153654"/>
    <lineage>
        <taxon>Bacteria</taxon>
        <taxon>Bacillati</taxon>
        <taxon>Cyanobacteriota</taxon>
        <taxon>Cyanophyceae</taxon>
        <taxon>Oscillatoriophycideae</taxon>
        <taxon>Aerosakkonematales</taxon>
        <taxon>Aerosakkonemataceae</taxon>
        <taxon>Floridanema</taxon>
        <taxon>Floridanema aerugineum</taxon>
    </lineage>
</organism>
<dbReference type="PANTHER" id="PTHR34203:SF15">
    <property type="entry name" value="SLL1173 PROTEIN"/>
    <property type="match status" value="1"/>
</dbReference>
<dbReference type="EMBL" id="JBHFNQ010000256">
    <property type="protein sequence ID" value="MFB2882064.1"/>
    <property type="molecule type" value="Genomic_DNA"/>
</dbReference>
<protein>
    <submittedName>
        <fullName evidence="2">FkbM family methyltransferase</fullName>
    </submittedName>
</protein>
<dbReference type="SUPFAM" id="SSF53335">
    <property type="entry name" value="S-adenosyl-L-methionine-dependent methyltransferases"/>
    <property type="match status" value="1"/>
</dbReference>
<keyword evidence="3" id="KW-1185">Reference proteome</keyword>
<proteinExistence type="predicted"/>
<dbReference type="GO" id="GO:0032259">
    <property type="term" value="P:methylation"/>
    <property type="evidence" value="ECO:0007669"/>
    <property type="project" value="UniProtKB-KW"/>
</dbReference>
<name>A0ABV4XH04_9CYAN</name>
<dbReference type="PANTHER" id="PTHR34203">
    <property type="entry name" value="METHYLTRANSFERASE, FKBM FAMILY PROTEIN"/>
    <property type="match status" value="1"/>
</dbReference>
<dbReference type="RefSeq" id="WP_413275020.1">
    <property type="nucleotide sequence ID" value="NZ_JBHFNQ010000256.1"/>
</dbReference>
<evidence type="ECO:0000313" key="2">
    <source>
        <dbReference type="EMBL" id="MFB2882064.1"/>
    </source>
</evidence>
<sequence length="282" mass="31915">MMSKEYQIGRYQIILPSEHLLDRYQSTWLRYDTALGYMAQAIFEKYPESSAIDIGANVGDSAALIKQYSDIPVLCIEGNPNFLEYLKQNSCRIGGLEIAECFVGKDGELVNLDRLLSSGGTASIIQAIDREGTTVVPTKSLESILSDYPSFKNAKLLKIDTDGFDFYIIETSLEAIEGLAPVIYFEYDISFQNQGEEAGLATIQNLFDIGYEYFMVYDNYGNYLVSLSHQEYDRFLDLTTYLASNRKKSGTPVVHYFDICAFTENDIDLFESIRLMEINLIC</sequence>
<dbReference type="InterPro" id="IPR052514">
    <property type="entry name" value="SAM-dependent_MTase"/>
</dbReference>
<keyword evidence="2" id="KW-0489">Methyltransferase</keyword>
<accession>A0ABV4XH04</accession>